<dbReference type="HOGENOM" id="CLU_715159_0_0_9"/>
<feature type="transmembrane region" description="Helical" evidence="7">
    <location>
        <begin position="129"/>
        <end position="146"/>
    </location>
</feature>
<comment type="subcellular location">
    <subcellularLocation>
        <location evidence="1">Cell membrane</location>
        <topology evidence="1">Multi-pass membrane protein</topology>
    </subcellularLocation>
</comment>
<feature type="transmembrane region" description="Helical" evidence="7">
    <location>
        <begin position="292"/>
        <end position="310"/>
    </location>
</feature>
<evidence type="ECO:0000256" key="7">
    <source>
        <dbReference type="SAM" id="Phobius"/>
    </source>
</evidence>
<dbReference type="Pfam" id="PF07690">
    <property type="entry name" value="MFS_1"/>
    <property type="match status" value="1"/>
</dbReference>
<feature type="transmembrane region" description="Helical" evidence="7">
    <location>
        <begin position="7"/>
        <end position="30"/>
    </location>
</feature>
<dbReference type="SUPFAM" id="SSF103473">
    <property type="entry name" value="MFS general substrate transporter"/>
    <property type="match status" value="1"/>
</dbReference>
<organism evidence="9 10">
    <name type="scientific">Clostridium scatologenes</name>
    <dbReference type="NCBI Taxonomy" id="1548"/>
    <lineage>
        <taxon>Bacteria</taxon>
        <taxon>Bacillati</taxon>
        <taxon>Bacillota</taxon>
        <taxon>Clostridia</taxon>
        <taxon>Eubacteriales</taxon>
        <taxon>Clostridiaceae</taxon>
        <taxon>Clostridium</taxon>
    </lineage>
</organism>
<keyword evidence="4 7" id="KW-0812">Transmembrane</keyword>
<protein>
    <submittedName>
        <fullName evidence="9">Major facilitator superfamily MFS_1</fullName>
    </submittedName>
</protein>
<feature type="transmembrane region" description="Helical" evidence="7">
    <location>
        <begin position="158"/>
        <end position="175"/>
    </location>
</feature>
<keyword evidence="3" id="KW-0813">Transport</keyword>
<dbReference type="KEGG" id="csq:CSCA_2607"/>
<evidence type="ECO:0000313" key="9">
    <source>
        <dbReference type="EMBL" id="AKA69732.1"/>
    </source>
</evidence>
<feature type="transmembrane region" description="Helical" evidence="7">
    <location>
        <begin position="322"/>
        <end position="349"/>
    </location>
</feature>
<evidence type="ECO:0000259" key="8">
    <source>
        <dbReference type="PROSITE" id="PS50850"/>
    </source>
</evidence>
<evidence type="ECO:0000256" key="5">
    <source>
        <dbReference type="ARBA" id="ARBA00022989"/>
    </source>
</evidence>
<comment type="similarity">
    <text evidence="2">Belongs to the major facilitator superfamily.</text>
</comment>
<proteinExistence type="inferred from homology"/>
<evidence type="ECO:0000256" key="1">
    <source>
        <dbReference type="ARBA" id="ARBA00004651"/>
    </source>
</evidence>
<gene>
    <name evidence="9" type="ORF">CSCA_2607</name>
</gene>
<dbReference type="EMBL" id="CP009933">
    <property type="protein sequence ID" value="AKA69732.1"/>
    <property type="molecule type" value="Genomic_DNA"/>
</dbReference>
<feature type="transmembrane region" description="Helical" evidence="7">
    <location>
        <begin position="268"/>
        <end position="286"/>
    </location>
</feature>
<dbReference type="PANTHER" id="PTHR23514">
    <property type="entry name" value="BYPASS OF STOP CODON PROTEIN 6"/>
    <property type="match status" value="1"/>
</dbReference>
<feature type="transmembrane region" description="Helical" evidence="7">
    <location>
        <begin position="42"/>
        <end position="62"/>
    </location>
</feature>
<dbReference type="InterPro" id="IPR036259">
    <property type="entry name" value="MFS_trans_sf"/>
</dbReference>
<evidence type="ECO:0000256" key="2">
    <source>
        <dbReference type="ARBA" id="ARBA00008335"/>
    </source>
</evidence>
<feature type="transmembrane region" description="Helical" evidence="7">
    <location>
        <begin position="74"/>
        <end position="95"/>
    </location>
</feature>
<dbReference type="PROSITE" id="PS50850">
    <property type="entry name" value="MFS"/>
    <property type="match status" value="1"/>
</dbReference>
<dbReference type="AlphaFoldDB" id="A0A0E3M9P2"/>
<sequence length="383" mass="42506">MNKDYRNMIIVFIGYFFSSLFSNTLSPFITTIKNNYNVSSNTIAILPSVVYFASFGMSILSARLMQKIGLKKGLSTGFCLTIFASLIIIISKSFYALLFGYFISGLAIGMMSLFFSTILSILPTKYQKFSLANACFGLGGILILPIDRLILKNGIKFNYTYIIHILCMCLLLMLVRKMDIQSSSGSKHHAKVSFDIIKNPLVMFFSIAIFFYVGAEISTTNWTGGFLEKCYGVNKEEVPNILSGFWILFTIGRSIGDKLLEKVGQLKFLAISPIISIAGVIIILTGTNKIQALVGLAIIGISIALMYPALQGYLVQHVGKENVYSASAIIMIFNYLGATFLTYIIGFAGGINIKYVFIIQIVFYVYIALVSVRYLTFKAENTF</sequence>
<feature type="transmembrane region" description="Helical" evidence="7">
    <location>
        <begin position="101"/>
        <end position="122"/>
    </location>
</feature>
<dbReference type="PANTHER" id="PTHR23514:SF3">
    <property type="entry name" value="BYPASS OF STOP CODON PROTEIN 6"/>
    <property type="match status" value="1"/>
</dbReference>
<dbReference type="STRING" id="1548.CSCA_2607"/>
<feature type="domain" description="Major facilitator superfamily (MFS) profile" evidence="8">
    <location>
        <begin position="7"/>
        <end position="379"/>
    </location>
</feature>
<keyword evidence="5 7" id="KW-1133">Transmembrane helix</keyword>
<dbReference type="GO" id="GO:0005886">
    <property type="term" value="C:plasma membrane"/>
    <property type="evidence" value="ECO:0007669"/>
    <property type="project" value="UniProtKB-SubCell"/>
</dbReference>
<keyword evidence="6 7" id="KW-0472">Membrane</keyword>
<dbReference type="InterPro" id="IPR011701">
    <property type="entry name" value="MFS"/>
</dbReference>
<feature type="transmembrane region" description="Helical" evidence="7">
    <location>
        <begin position="196"/>
        <end position="218"/>
    </location>
</feature>
<dbReference type="Gene3D" id="1.20.1250.20">
    <property type="entry name" value="MFS general substrate transporter like domains"/>
    <property type="match status" value="2"/>
</dbReference>
<accession>A0A0E3M9P2</accession>
<dbReference type="InterPro" id="IPR051788">
    <property type="entry name" value="MFS_Transporter"/>
</dbReference>
<dbReference type="GO" id="GO:0022857">
    <property type="term" value="F:transmembrane transporter activity"/>
    <property type="evidence" value="ECO:0007669"/>
    <property type="project" value="InterPro"/>
</dbReference>
<feature type="transmembrane region" description="Helical" evidence="7">
    <location>
        <begin position="355"/>
        <end position="375"/>
    </location>
</feature>
<evidence type="ECO:0000256" key="6">
    <source>
        <dbReference type="ARBA" id="ARBA00023136"/>
    </source>
</evidence>
<evidence type="ECO:0000256" key="4">
    <source>
        <dbReference type="ARBA" id="ARBA00022692"/>
    </source>
</evidence>
<dbReference type="Proteomes" id="UP000033115">
    <property type="component" value="Chromosome"/>
</dbReference>
<dbReference type="RefSeq" id="WP_029161670.1">
    <property type="nucleotide sequence ID" value="NZ_CP009933.1"/>
</dbReference>
<name>A0A0E3M9P2_CLOSL</name>
<evidence type="ECO:0000256" key="3">
    <source>
        <dbReference type="ARBA" id="ARBA00022448"/>
    </source>
</evidence>
<keyword evidence="10" id="KW-1185">Reference proteome</keyword>
<reference evidence="9 10" key="1">
    <citation type="journal article" date="2015" name="J. Biotechnol.">
        <title>Complete genome sequence of a malodorant-producing acetogen, Clostridium scatologenes ATCC 25775(T).</title>
        <authorList>
            <person name="Zhu Z."/>
            <person name="Guo T."/>
            <person name="Zheng H."/>
            <person name="Song T."/>
            <person name="Ouyang P."/>
            <person name="Xie J."/>
        </authorList>
    </citation>
    <scope>NUCLEOTIDE SEQUENCE [LARGE SCALE GENOMIC DNA]</scope>
    <source>
        <strain evidence="9 10">ATCC 25775</strain>
    </source>
</reference>
<evidence type="ECO:0000313" key="10">
    <source>
        <dbReference type="Proteomes" id="UP000033115"/>
    </source>
</evidence>
<dbReference type="InterPro" id="IPR020846">
    <property type="entry name" value="MFS_dom"/>
</dbReference>